<keyword evidence="1" id="KW-0677">Repeat</keyword>
<feature type="repeat" description="RCC1" evidence="2">
    <location>
        <begin position="79"/>
        <end position="131"/>
    </location>
</feature>
<dbReference type="InterPro" id="IPR051625">
    <property type="entry name" value="Signaling_Regulatory_Domain"/>
</dbReference>
<name>A0A423SXA4_PENVA</name>
<dbReference type="EMBL" id="QCYY01002630">
    <property type="protein sequence ID" value="ROT68819.1"/>
    <property type="molecule type" value="Genomic_DNA"/>
</dbReference>
<dbReference type="InterPro" id="IPR000408">
    <property type="entry name" value="Reg_chr_condens"/>
</dbReference>
<organism evidence="4 5">
    <name type="scientific">Penaeus vannamei</name>
    <name type="common">Whiteleg shrimp</name>
    <name type="synonym">Litopenaeus vannamei</name>
    <dbReference type="NCBI Taxonomy" id="6689"/>
    <lineage>
        <taxon>Eukaryota</taxon>
        <taxon>Metazoa</taxon>
        <taxon>Ecdysozoa</taxon>
        <taxon>Arthropoda</taxon>
        <taxon>Crustacea</taxon>
        <taxon>Multicrustacea</taxon>
        <taxon>Malacostraca</taxon>
        <taxon>Eumalacostraca</taxon>
        <taxon>Eucarida</taxon>
        <taxon>Decapoda</taxon>
        <taxon>Dendrobranchiata</taxon>
        <taxon>Penaeoidea</taxon>
        <taxon>Penaeidae</taxon>
        <taxon>Penaeus</taxon>
    </lineage>
</organism>
<dbReference type="STRING" id="6689.A0A423SXA4"/>
<evidence type="ECO:0000256" key="1">
    <source>
        <dbReference type="ARBA" id="ARBA00022737"/>
    </source>
</evidence>
<comment type="caution">
    <text evidence="4">The sequence shown here is derived from an EMBL/GenBank/DDBJ whole genome shotgun (WGS) entry which is preliminary data.</text>
</comment>
<dbReference type="PANTHER" id="PTHR22872:SF2">
    <property type="entry name" value="INHIBITOR OF BRUTON TYROSINE KINASE"/>
    <property type="match status" value="1"/>
</dbReference>
<dbReference type="PROSITE" id="PS00626">
    <property type="entry name" value="RCC1_2"/>
    <property type="match status" value="1"/>
</dbReference>
<dbReference type="Pfam" id="PF00415">
    <property type="entry name" value="RCC1"/>
    <property type="match status" value="3"/>
</dbReference>
<keyword evidence="5" id="KW-1185">Reference proteome</keyword>
<dbReference type="Gene3D" id="2.130.10.30">
    <property type="entry name" value="Regulator of chromosome condensation 1/beta-lactamase-inhibitor protein II"/>
    <property type="match status" value="2"/>
</dbReference>
<dbReference type="PANTHER" id="PTHR22872">
    <property type="entry name" value="BTK-BINDING PROTEIN-RELATED"/>
    <property type="match status" value="1"/>
</dbReference>
<dbReference type="PROSITE" id="PS50012">
    <property type="entry name" value="RCC1_3"/>
    <property type="match status" value="4"/>
</dbReference>
<dbReference type="Pfam" id="PF13540">
    <property type="entry name" value="RCC1_2"/>
    <property type="match status" value="1"/>
</dbReference>
<evidence type="ECO:0000256" key="2">
    <source>
        <dbReference type="PROSITE-ProRule" id="PRU00235"/>
    </source>
</evidence>
<dbReference type="InterPro" id="IPR009091">
    <property type="entry name" value="RCC1/BLIP-II"/>
</dbReference>
<dbReference type="SUPFAM" id="SSF50985">
    <property type="entry name" value="RCC1/BLIP-II"/>
    <property type="match status" value="1"/>
</dbReference>
<dbReference type="Proteomes" id="UP000283509">
    <property type="component" value="Unassembled WGS sequence"/>
</dbReference>
<gene>
    <name evidence="4" type="ORF">C7M84_013020</name>
</gene>
<feature type="repeat" description="RCC1" evidence="2">
    <location>
        <begin position="192"/>
        <end position="233"/>
    </location>
</feature>
<reference evidence="4 5" key="2">
    <citation type="submission" date="2019-01" db="EMBL/GenBank/DDBJ databases">
        <title>The decoding of complex shrimp genome reveals the adaptation for benthos swimmer, frequently molting mechanism and breeding impact on genome.</title>
        <authorList>
            <person name="Sun Y."/>
            <person name="Gao Y."/>
            <person name="Yu Y."/>
        </authorList>
    </citation>
    <scope>NUCLEOTIDE SEQUENCE [LARGE SCALE GENOMIC DNA]</scope>
    <source>
        <tissue evidence="4">Muscle</tissue>
    </source>
</reference>
<evidence type="ECO:0000313" key="5">
    <source>
        <dbReference type="Proteomes" id="UP000283509"/>
    </source>
</evidence>
<evidence type="ECO:0000256" key="3">
    <source>
        <dbReference type="SAM" id="MobiDB-lite"/>
    </source>
</evidence>
<dbReference type="AlphaFoldDB" id="A0A423SXA4"/>
<protein>
    <submittedName>
        <fullName evidence="4">Putative E3 ubiquitin-protein ligase HERC1 isoform X3</fullName>
    </submittedName>
</protein>
<reference evidence="4 5" key="1">
    <citation type="submission" date="2018-04" db="EMBL/GenBank/DDBJ databases">
        <authorList>
            <person name="Zhang X."/>
            <person name="Yuan J."/>
            <person name="Li F."/>
            <person name="Xiang J."/>
        </authorList>
    </citation>
    <scope>NUCLEOTIDE SEQUENCE [LARGE SCALE GENOMIC DNA]</scope>
    <source>
        <tissue evidence="4">Muscle</tissue>
    </source>
</reference>
<dbReference type="PRINTS" id="PR00633">
    <property type="entry name" value="RCCNDNSATION"/>
</dbReference>
<proteinExistence type="predicted"/>
<feature type="repeat" description="RCC1" evidence="2">
    <location>
        <begin position="234"/>
        <end position="284"/>
    </location>
</feature>
<sequence>MALSAATTAQRTPVMEWECIIGANTRALDDHTVPLYQASLILMEKLTLLACEYARTCIGDSCEEVEAGQYCTFVVHSERGVSACGKGSYGRLGLGDSNNQPSPRRLNLDARVRRVSSSKGSDGHTMALSTSGQVYTWVMEGELYTWGEGDYGRLGHGDSTSRNVPTLVRDISGVGQVVCGSAHTLALSADGRTVWSFGSGDHGKLGHGDTAKVYRPRVIEALQGLTIRKLTTGTQVWVWGSGACLALGSSDATMLRPRPIEELAGLRIVDISAGDSHALALTHEGEVYAWGSNTMGQCGQDTQYHPLRAKESDGEGTFSLLRTFIELYCCFDDTEQPVKPFASVRQLLNTHLSLALTGGMTQTVLGSEAAPFGNCSSASRMSLLYNLLPKSPEDWGQLSRGQRLQLGILVVSLEDHSHVAALLGYGSLRMPFYATWLLCTLPQDLMHTLLANLRFHAVTTQQASYDVEVKGPQVASVQEPQAVCQEGSPGMQQGQQKLPTIDVVYRSVCGWVMAHIVYALLLFPARLVRPLLGPLRAILPILDSTNRTIASVTSFTDQEDVTSEVDTPTPDTVKSVGGGVVGRQWAWLLDVERACGLVVGRCLEGMLLGPPLTPNEVRCKPWLSTQLFCSGLAVENLCPDKVTRTINYVISIVECGKQLVIEALQNMTAAFPQLATVLESESQMMLWMEEMACGEDWDTCEVKDDPLLDTSTHLLLSTFLMHSGISQSQLSLHFCGVMREVFRLVYHIRRRLVTLKTQETTAEVHERSQDGSESAQDEERARVELVEQMLSLRVSLNHEPGSTEDQEEVRELRERLMAMRTQGPFEDQDADESGQDPVEEGVSYEAANIHIITQCLVLMMCVQPAKLFNQAPIELSIQEVIGIVLGRCVEVLRFVGAEDHQLSHIKTTHTLPPGPEVLLASMTIQQARAESRLKALELMLSLLTPVQDGEKSEEDGRQNASLEKTCGSLLPSVYHEVMTGCFGLESLWSSSSYSLIRSLEPHITWTA</sequence>
<feature type="region of interest" description="Disordered" evidence="3">
    <location>
        <begin position="759"/>
        <end position="780"/>
    </location>
</feature>
<evidence type="ECO:0000313" key="4">
    <source>
        <dbReference type="EMBL" id="ROT68819.1"/>
    </source>
</evidence>
<feature type="repeat" description="RCC1" evidence="2">
    <location>
        <begin position="141"/>
        <end position="190"/>
    </location>
</feature>
<dbReference type="OrthoDB" id="239701at2759"/>
<accession>A0A423SXA4</accession>